<dbReference type="InParanoid" id="A0A395JFJ4"/>
<protein>
    <submittedName>
        <fullName evidence="1">Uncharacterized protein</fullName>
    </submittedName>
</protein>
<comment type="caution">
    <text evidence="1">The sequence shown here is derived from an EMBL/GenBank/DDBJ whole genome shotgun (WGS) entry which is preliminary data.</text>
</comment>
<gene>
    <name evidence="1" type="ORF">DFR28_1109</name>
</gene>
<evidence type="ECO:0000313" key="1">
    <source>
        <dbReference type="EMBL" id="RBP47046.1"/>
    </source>
</evidence>
<proteinExistence type="predicted"/>
<dbReference type="EMBL" id="QNRT01000010">
    <property type="protein sequence ID" value="RBP47046.1"/>
    <property type="molecule type" value="Genomic_DNA"/>
</dbReference>
<sequence length="94" mass="10930">MYRYSYSSFPNEYEHAWPIQAESLLASISHAYSFLKKLSATSECDAKTIIFFDGLNKAELWNEPNSPAHENNRTKDIAVKDLAIYIERPRCKKR</sequence>
<keyword evidence="2" id="KW-1185">Reference proteome</keyword>
<evidence type="ECO:0000313" key="2">
    <source>
        <dbReference type="Proteomes" id="UP000253083"/>
    </source>
</evidence>
<dbReference type="Proteomes" id="UP000253083">
    <property type="component" value="Unassembled WGS sequence"/>
</dbReference>
<reference evidence="1 2" key="1">
    <citation type="submission" date="2018-06" db="EMBL/GenBank/DDBJ databases">
        <title>Genomic Encyclopedia of Type Strains, Phase IV (KMG-IV): sequencing the most valuable type-strain genomes for metagenomic binning, comparative biology and taxonomic classification.</title>
        <authorList>
            <person name="Goeker M."/>
        </authorList>
    </citation>
    <scope>NUCLEOTIDE SEQUENCE [LARGE SCALE GENOMIC DNA]</scope>
    <source>
        <strain evidence="1 2">DSM 24032</strain>
    </source>
</reference>
<dbReference type="AlphaFoldDB" id="A0A395JFJ4"/>
<organism evidence="1 2">
    <name type="scientific">Arenicella xantha</name>
    <dbReference type="NCBI Taxonomy" id="644221"/>
    <lineage>
        <taxon>Bacteria</taxon>
        <taxon>Pseudomonadati</taxon>
        <taxon>Pseudomonadota</taxon>
        <taxon>Gammaproteobacteria</taxon>
        <taxon>Arenicellales</taxon>
        <taxon>Arenicellaceae</taxon>
        <taxon>Arenicella</taxon>
    </lineage>
</organism>
<accession>A0A395JFJ4</accession>
<name>A0A395JFJ4_9GAMM</name>